<evidence type="ECO:0000256" key="7">
    <source>
        <dbReference type="PROSITE-ProRule" id="PRU01360"/>
    </source>
</evidence>
<comment type="similarity">
    <text evidence="7">Belongs to the TonB-dependent receptor family.</text>
</comment>
<evidence type="ECO:0000313" key="11">
    <source>
        <dbReference type="Proteomes" id="UP001348817"/>
    </source>
</evidence>
<dbReference type="InterPro" id="IPR023996">
    <property type="entry name" value="TonB-dep_OMP_SusC/RagA"/>
</dbReference>
<name>A0AAU9DD96_9BACT</name>
<evidence type="ECO:0000256" key="3">
    <source>
        <dbReference type="ARBA" id="ARBA00022452"/>
    </source>
</evidence>
<dbReference type="Pfam" id="PF13715">
    <property type="entry name" value="CarbopepD_reg_2"/>
    <property type="match status" value="1"/>
</dbReference>
<evidence type="ECO:0000313" key="10">
    <source>
        <dbReference type="EMBL" id="BDD10410.1"/>
    </source>
</evidence>
<dbReference type="AlphaFoldDB" id="A0AAU9DD96"/>
<reference evidence="10 11" key="1">
    <citation type="submission" date="2021-12" db="EMBL/GenBank/DDBJ databases">
        <title>Genome sequencing of bacteria with rrn-lacking chromosome and rrn-plasmid.</title>
        <authorList>
            <person name="Anda M."/>
            <person name="Iwasaki W."/>
        </authorList>
    </citation>
    <scope>NUCLEOTIDE SEQUENCE [LARGE SCALE GENOMIC DNA]</scope>
    <source>
        <strain evidence="10 11">DSM 100852</strain>
    </source>
</reference>
<dbReference type="SMART" id="SM00965">
    <property type="entry name" value="STN"/>
    <property type="match status" value="1"/>
</dbReference>
<dbReference type="Gene3D" id="2.60.40.1120">
    <property type="entry name" value="Carboxypeptidase-like, regulatory domain"/>
    <property type="match status" value="1"/>
</dbReference>
<dbReference type="InterPro" id="IPR036942">
    <property type="entry name" value="Beta-barrel_TonB_sf"/>
</dbReference>
<organism evidence="10 11">
    <name type="scientific">Fulvitalea axinellae</name>
    <dbReference type="NCBI Taxonomy" id="1182444"/>
    <lineage>
        <taxon>Bacteria</taxon>
        <taxon>Pseudomonadati</taxon>
        <taxon>Bacteroidota</taxon>
        <taxon>Cytophagia</taxon>
        <taxon>Cytophagales</taxon>
        <taxon>Persicobacteraceae</taxon>
        <taxon>Fulvitalea</taxon>
    </lineage>
</organism>
<evidence type="ECO:0000256" key="4">
    <source>
        <dbReference type="ARBA" id="ARBA00022692"/>
    </source>
</evidence>
<feature type="domain" description="Secretin/TonB short N-terminal" evidence="9">
    <location>
        <begin position="67"/>
        <end position="117"/>
    </location>
</feature>
<dbReference type="SUPFAM" id="SSF49464">
    <property type="entry name" value="Carboxypeptidase regulatory domain-like"/>
    <property type="match status" value="1"/>
</dbReference>
<dbReference type="NCBIfam" id="TIGR04056">
    <property type="entry name" value="OMP_RagA_SusC"/>
    <property type="match status" value="1"/>
</dbReference>
<keyword evidence="11" id="KW-1185">Reference proteome</keyword>
<dbReference type="Pfam" id="PF07715">
    <property type="entry name" value="Plug"/>
    <property type="match status" value="1"/>
</dbReference>
<dbReference type="NCBIfam" id="TIGR04057">
    <property type="entry name" value="SusC_RagA_signa"/>
    <property type="match status" value="1"/>
</dbReference>
<dbReference type="InterPro" id="IPR039426">
    <property type="entry name" value="TonB-dep_rcpt-like"/>
</dbReference>
<dbReference type="InterPro" id="IPR011662">
    <property type="entry name" value="Secretin/TonB_short_N"/>
</dbReference>
<dbReference type="GO" id="GO:0009279">
    <property type="term" value="C:cell outer membrane"/>
    <property type="evidence" value="ECO:0007669"/>
    <property type="project" value="UniProtKB-SubCell"/>
</dbReference>
<dbReference type="InterPro" id="IPR008969">
    <property type="entry name" value="CarboxyPept-like_regulatory"/>
</dbReference>
<proteinExistence type="inferred from homology"/>
<evidence type="ECO:0000256" key="2">
    <source>
        <dbReference type="ARBA" id="ARBA00022448"/>
    </source>
</evidence>
<keyword evidence="6 7" id="KW-0998">Cell outer membrane</keyword>
<accession>A0AAU9DD96</accession>
<keyword evidence="4 7" id="KW-0812">Transmembrane</keyword>
<dbReference type="PROSITE" id="PS52016">
    <property type="entry name" value="TONB_DEPENDENT_REC_3"/>
    <property type="match status" value="1"/>
</dbReference>
<evidence type="ECO:0000256" key="5">
    <source>
        <dbReference type="ARBA" id="ARBA00023136"/>
    </source>
</evidence>
<dbReference type="EMBL" id="AP025314">
    <property type="protein sequence ID" value="BDD10410.1"/>
    <property type="molecule type" value="Genomic_DNA"/>
</dbReference>
<dbReference type="FunFam" id="2.60.40.1120:FF:000003">
    <property type="entry name" value="Outer membrane protein Omp121"/>
    <property type="match status" value="1"/>
</dbReference>
<keyword evidence="3 7" id="KW-1134">Transmembrane beta strand</keyword>
<dbReference type="InterPro" id="IPR023997">
    <property type="entry name" value="TonB-dep_OMP_SusC/RagA_CS"/>
</dbReference>
<dbReference type="Gene3D" id="2.170.130.10">
    <property type="entry name" value="TonB-dependent receptor, plug domain"/>
    <property type="match status" value="1"/>
</dbReference>
<evidence type="ECO:0000259" key="9">
    <source>
        <dbReference type="SMART" id="SM00965"/>
    </source>
</evidence>
<evidence type="ECO:0000256" key="8">
    <source>
        <dbReference type="SAM" id="MobiDB-lite"/>
    </source>
</evidence>
<dbReference type="SUPFAM" id="SSF56935">
    <property type="entry name" value="Porins"/>
    <property type="match status" value="1"/>
</dbReference>
<keyword evidence="5 7" id="KW-0472">Membrane</keyword>
<gene>
    <name evidence="10" type="ORF">FUAX_28420</name>
</gene>
<protein>
    <submittedName>
        <fullName evidence="10">SusC/RagA family TonB-linked outer membrane protein</fullName>
    </submittedName>
</protein>
<comment type="subcellular location">
    <subcellularLocation>
        <location evidence="1 7">Cell outer membrane</location>
        <topology evidence="1 7">Multi-pass membrane protein</topology>
    </subcellularLocation>
</comment>
<sequence>MKKKLQVHSRGCVNWGWRLILSLILLQGMAFGTARAESAYAQEKKFSIAETMHLKDLFKYITDNSEFNVFFGNEDIPKLEVTVKVKDATVHEVLGQALKKTNLYFVVKDKQVLIKKKAPAKKQEKKRTVSGTVKDENGEGVPGASVMIKGTETGTTTDFDGKFVLEVKDADVLQVSFVGYLKQDVQVGNRSVIDVALEPSVAELEEIVVVGYGVQKKSDLTGSVTTITPSRMEGKPNANFSQALQGALPGVTISVTSSSAEGGNTSLLLRGRNSINASNDPLIVLDGIPFSGGLSDINTADIESINVLKDASSTAIYGSRGANGVILITTKKGTEGKPTISYSGYYAVSKIGKMLDVYNGPEYAAWKKERFGVDLDPFEQEILDAGEWIDWQDEVTQTGVKQEHNLSIRGGTENTKYFVSGTYFGAKGIAINDEFERFNLRINLDQKIFDWLTYSTNNQLTHLDRSGLPVDIGWGYKMNPLTKKYDERGSYTIYPWETDTYFKNPFQPTLAVNDDLSYRVITNNIFKVDMPYVEGLSYKLNTGIEIGFREQGTYWGRDTWTGVDLGGKAETSDGIDKKYLIENIVSYVKSWGKHNFNFTGLYSYQYEKTRINSLTASNFPNDVLTYYEPKLGGLVVPEVEFRSSTLLSQMGRLNYGYDDRYMATFTVRRDGYSGFGDDEKYGVFPSVALGWNIHNESFFDVEAVSNLKLRLSHGKSGNQAVGPYDNLAKMSVQNFVNGGATLPGFVPANLANDVLSWESTTTTNIGVDFGLFQGKIQGTLDVYKSNTEDLLFARSVPSSHGFTTIIDNIGETENMGIELGLKAYVLEREDFSWFANVNMSANKNKIVALEGGYDKPDDNLFIGEPIRVNYGYVFDGVWQQGEDIANSAQPNAVPGDVKLKDVNGDNAIGSEDRQIQGQLDPTWTWGMENTFTYKNFSLYVFMHGVNGVTKHNNAKLNADSFQGRANTNVKTYWTPENPINSYPRNHENANIFKAKIFESANFVRVKDITLSYTLNPEVAKRFKMQNLKIYATGRNLFTITDWDGMDPEINGQLGVPLQEEYVLGVQLSF</sequence>
<evidence type="ECO:0000256" key="6">
    <source>
        <dbReference type="ARBA" id="ARBA00023237"/>
    </source>
</evidence>
<dbReference type="RefSeq" id="WP_338391967.1">
    <property type="nucleotide sequence ID" value="NZ_AP025314.1"/>
</dbReference>
<dbReference type="InterPro" id="IPR012910">
    <property type="entry name" value="Plug_dom"/>
</dbReference>
<dbReference type="InterPro" id="IPR037066">
    <property type="entry name" value="Plug_dom_sf"/>
</dbReference>
<keyword evidence="2 7" id="KW-0813">Transport</keyword>
<dbReference type="Gene3D" id="2.40.170.20">
    <property type="entry name" value="TonB-dependent receptor, beta-barrel domain"/>
    <property type="match status" value="1"/>
</dbReference>
<evidence type="ECO:0000256" key="1">
    <source>
        <dbReference type="ARBA" id="ARBA00004571"/>
    </source>
</evidence>
<feature type="region of interest" description="Disordered" evidence="8">
    <location>
        <begin position="124"/>
        <end position="147"/>
    </location>
</feature>
<dbReference type="KEGG" id="fax:FUAX_28420"/>
<dbReference type="Proteomes" id="UP001348817">
    <property type="component" value="Chromosome"/>
</dbReference>